<proteinExistence type="predicted"/>
<accession>A0A5C6BDU8</accession>
<dbReference type="EMBL" id="SJPT01000025">
    <property type="protein sequence ID" value="TWU09912.1"/>
    <property type="molecule type" value="Genomic_DNA"/>
</dbReference>
<organism evidence="1 2">
    <name type="scientific">Novipirellula galeiformis</name>
    <dbReference type="NCBI Taxonomy" id="2528004"/>
    <lineage>
        <taxon>Bacteria</taxon>
        <taxon>Pseudomonadati</taxon>
        <taxon>Planctomycetota</taxon>
        <taxon>Planctomycetia</taxon>
        <taxon>Pirellulales</taxon>
        <taxon>Pirellulaceae</taxon>
        <taxon>Novipirellula</taxon>
    </lineage>
</organism>
<keyword evidence="2" id="KW-1185">Reference proteome</keyword>
<dbReference type="Proteomes" id="UP000316304">
    <property type="component" value="Unassembled WGS sequence"/>
</dbReference>
<gene>
    <name evidence="1" type="ORF">Pla52o_58110</name>
</gene>
<comment type="caution">
    <text evidence="1">The sequence shown here is derived from an EMBL/GenBank/DDBJ whole genome shotgun (WGS) entry which is preliminary data.</text>
</comment>
<dbReference type="AlphaFoldDB" id="A0A5C6BDU8"/>
<reference evidence="1 2" key="1">
    <citation type="submission" date="2019-02" db="EMBL/GenBank/DDBJ databases">
        <title>Deep-cultivation of Planctomycetes and their phenomic and genomic characterization uncovers novel biology.</title>
        <authorList>
            <person name="Wiegand S."/>
            <person name="Jogler M."/>
            <person name="Boedeker C."/>
            <person name="Pinto D."/>
            <person name="Vollmers J."/>
            <person name="Rivas-Marin E."/>
            <person name="Kohn T."/>
            <person name="Peeters S.H."/>
            <person name="Heuer A."/>
            <person name="Rast P."/>
            <person name="Oberbeckmann S."/>
            <person name="Bunk B."/>
            <person name="Jeske O."/>
            <person name="Meyerdierks A."/>
            <person name="Storesund J.E."/>
            <person name="Kallscheuer N."/>
            <person name="Luecker S."/>
            <person name="Lage O.M."/>
            <person name="Pohl T."/>
            <person name="Merkel B.J."/>
            <person name="Hornburger P."/>
            <person name="Mueller R.-W."/>
            <person name="Bruemmer F."/>
            <person name="Labrenz M."/>
            <person name="Spormann A.M."/>
            <person name="Op Den Camp H."/>
            <person name="Overmann J."/>
            <person name="Amann R."/>
            <person name="Jetten M.S.M."/>
            <person name="Mascher T."/>
            <person name="Medema M.H."/>
            <person name="Devos D.P."/>
            <person name="Kaster A.-K."/>
            <person name="Ovreas L."/>
            <person name="Rohde M."/>
            <person name="Galperin M.Y."/>
            <person name="Jogler C."/>
        </authorList>
    </citation>
    <scope>NUCLEOTIDE SEQUENCE [LARGE SCALE GENOMIC DNA]</scope>
    <source>
        <strain evidence="1 2">Pla52o</strain>
    </source>
</reference>
<name>A0A5C6BDU8_9BACT</name>
<evidence type="ECO:0000313" key="1">
    <source>
        <dbReference type="EMBL" id="TWU09912.1"/>
    </source>
</evidence>
<sequence length="43" mass="5080">MVQWSIDVRDPDVRMKSVVGQSVTTFTVGLTRYLGFRWKWFGE</sequence>
<protein>
    <submittedName>
        <fullName evidence="1">Uncharacterized protein</fullName>
    </submittedName>
</protein>
<evidence type="ECO:0000313" key="2">
    <source>
        <dbReference type="Proteomes" id="UP000316304"/>
    </source>
</evidence>